<comment type="caution">
    <text evidence="1">The sequence shown here is derived from an EMBL/GenBank/DDBJ whole genome shotgun (WGS) entry which is preliminary data.</text>
</comment>
<protein>
    <submittedName>
        <fullName evidence="1">Uncharacterized protein</fullName>
    </submittedName>
</protein>
<dbReference type="Proteomes" id="UP000615455">
    <property type="component" value="Unassembled WGS sequence"/>
</dbReference>
<dbReference type="EMBL" id="BMHE01000011">
    <property type="protein sequence ID" value="GFZ79580.1"/>
    <property type="molecule type" value="Genomic_DNA"/>
</dbReference>
<evidence type="ECO:0000313" key="2">
    <source>
        <dbReference type="Proteomes" id="UP000615455"/>
    </source>
</evidence>
<gene>
    <name evidence="1" type="ORF">GCM10008018_26380</name>
</gene>
<keyword evidence="2" id="KW-1185">Reference proteome</keyword>
<sequence length="71" mass="7937">MPITWSHDPHFPLHLFSKSFQAAKQGVYPSSLSIHFGLQHSHAAAWKPLEIYAFADLVPLCMTATILAFKS</sequence>
<organism evidence="1 2">
    <name type="scientific">Paenibacillus marchantiophytorum</name>
    <dbReference type="NCBI Taxonomy" id="1619310"/>
    <lineage>
        <taxon>Bacteria</taxon>
        <taxon>Bacillati</taxon>
        <taxon>Bacillota</taxon>
        <taxon>Bacilli</taxon>
        <taxon>Bacillales</taxon>
        <taxon>Paenibacillaceae</taxon>
        <taxon>Paenibacillus</taxon>
    </lineage>
</organism>
<name>A0ABQ1EP36_9BACL</name>
<accession>A0ABQ1EP36</accession>
<evidence type="ECO:0000313" key="1">
    <source>
        <dbReference type="EMBL" id="GFZ79580.1"/>
    </source>
</evidence>
<proteinExistence type="predicted"/>
<reference evidence="2" key="1">
    <citation type="journal article" date="2019" name="Int. J. Syst. Evol. Microbiol.">
        <title>The Global Catalogue of Microorganisms (GCM) 10K type strain sequencing project: providing services to taxonomists for standard genome sequencing and annotation.</title>
        <authorList>
            <consortium name="The Broad Institute Genomics Platform"/>
            <consortium name="The Broad Institute Genome Sequencing Center for Infectious Disease"/>
            <person name="Wu L."/>
            <person name="Ma J."/>
        </authorList>
    </citation>
    <scope>NUCLEOTIDE SEQUENCE [LARGE SCALE GENOMIC DNA]</scope>
    <source>
        <strain evidence="2">CGMCC 1.15043</strain>
    </source>
</reference>